<keyword evidence="5" id="KW-1185">Reference proteome</keyword>
<dbReference type="EMBL" id="QPJB01000012">
    <property type="protein sequence ID" value="RCW31241.1"/>
    <property type="molecule type" value="Genomic_DNA"/>
</dbReference>
<evidence type="ECO:0000313" key="5">
    <source>
        <dbReference type="Proteomes" id="UP000253065"/>
    </source>
</evidence>
<dbReference type="AlphaFoldDB" id="A0A368UWJ0"/>
<name>A0A368UWJ0_MARNT</name>
<protein>
    <submittedName>
        <fullName evidence="3">Uncharacterized protein</fullName>
    </submittedName>
</protein>
<dbReference type="Proteomes" id="UP000253065">
    <property type="component" value="Unassembled WGS sequence"/>
</dbReference>
<accession>A0A368UWJ0</accession>
<organism evidence="3 4">
    <name type="scientific">Marinobacter nauticus</name>
    <name type="common">Marinobacter hydrocarbonoclasticus</name>
    <name type="synonym">Marinobacter aquaeolei</name>
    <dbReference type="NCBI Taxonomy" id="2743"/>
    <lineage>
        <taxon>Bacteria</taxon>
        <taxon>Pseudomonadati</taxon>
        <taxon>Pseudomonadota</taxon>
        <taxon>Gammaproteobacteria</taxon>
        <taxon>Pseudomonadales</taxon>
        <taxon>Marinobacteraceae</taxon>
        <taxon>Marinobacter</taxon>
    </lineage>
</organism>
<dbReference type="RefSeq" id="WP_113880529.1">
    <property type="nucleotide sequence ID" value="NZ_QNSA01000012.1"/>
</dbReference>
<comment type="caution">
    <text evidence="3">The sequence shown here is derived from an EMBL/GenBank/DDBJ whole genome shotgun (WGS) entry which is preliminary data.</text>
</comment>
<feature type="compositionally biased region" description="Basic and acidic residues" evidence="1">
    <location>
        <begin position="191"/>
        <end position="201"/>
    </location>
</feature>
<feature type="region of interest" description="Disordered" evidence="1">
    <location>
        <begin position="180"/>
        <end position="210"/>
    </location>
</feature>
<dbReference type="EMBL" id="QNSA01000012">
    <property type="protein sequence ID" value="RBP69597.1"/>
    <property type="molecule type" value="Genomic_DNA"/>
</dbReference>
<proteinExistence type="predicted"/>
<dbReference type="Proteomes" id="UP000252795">
    <property type="component" value="Unassembled WGS sequence"/>
</dbReference>
<evidence type="ECO:0000313" key="4">
    <source>
        <dbReference type="Proteomes" id="UP000252795"/>
    </source>
</evidence>
<evidence type="ECO:0000313" key="2">
    <source>
        <dbReference type="EMBL" id="RBP69597.1"/>
    </source>
</evidence>
<sequence>MIDEFNAHHVMPDPEDTLKGPELPLRLDLNNQYYQARVSQLDKLKAIAERHNLPQRPGLDDAERVMVEITAASGGNSILANFCADHVLKWYSDKNPHRIDLAFSTCLDYDVEPTPTLIKLMAKVATARLNGELSGTPDRLMKENIKGQAFRIILNLVHAGDTLQSATSKAAKWCRDNYPDQKTPKASSLSKDYEKAFRKPDGSGQTQEQRYFASWDKWKTDEAKAFWGNAKDNMPLADSELTGARRR</sequence>
<evidence type="ECO:0000256" key="1">
    <source>
        <dbReference type="SAM" id="MobiDB-lite"/>
    </source>
</evidence>
<evidence type="ECO:0000313" key="3">
    <source>
        <dbReference type="EMBL" id="RCW31241.1"/>
    </source>
</evidence>
<reference evidence="3 4" key="1">
    <citation type="submission" date="2018-07" db="EMBL/GenBank/DDBJ databases">
        <title>Freshwater and sediment microbial communities from various areas in North America, analyzing microbe dynamics in response to fracking.</title>
        <authorList>
            <person name="Lamendella R."/>
        </authorList>
    </citation>
    <scope>NUCLEOTIDE SEQUENCE [LARGE SCALE GENOMIC DNA]</scope>
    <source>
        <strain evidence="3 4">114E</strain>
        <strain evidence="2 5">114E_o</strain>
    </source>
</reference>
<gene>
    <name evidence="3" type="ORF">DET51_11239</name>
    <name evidence="2" type="ORF">DET64_11239</name>
</gene>